<accession>A0A0B2W3E3</accession>
<organism evidence="1 2">
    <name type="scientific">Toxocara canis</name>
    <name type="common">Canine roundworm</name>
    <dbReference type="NCBI Taxonomy" id="6265"/>
    <lineage>
        <taxon>Eukaryota</taxon>
        <taxon>Metazoa</taxon>
        <taxon>Ecdysozoa</taxon>
        <taxon>Nematoda</taxon>
        <taxon>Chromadorea</taxon>
        <taxon>Rhabditida</taxon>
        <taxon>Spirurina</taxon>
        <taxon>Ascaridomorpha</taxon>
        <taxon>Ascaridoidea</taxon>
        <taxon>Toxocaridae</taxon>
        <taxon>Toxocara</taxon>
    </lineage>
</organism>
<dbReference type="Proteomes" id="UP000031036">
    <property type="component" value="Unassembled WGS sequence"/>
</dbReference>
<dbReference type="EMBL" id="JPKZ01000265">
    <property type="protein sequence ID" value="KHN88132.1"/>
    <property type="molecule type" value="Genomic_DNA"/>
</dbReference>
<dbReference type="OMA" id="HWSRFMS"/>
<proteinExistence type="predicted"/>
<keyword evidence="2" id="KW-1185">Reference proteome</keyword>
<dbReference type="STRING" id="6265.A0A0B2W3E3"/>
<protein>
    <submittedName>
        <fullName evidence="1">Uncharacterized protein</fullName>
    </submittedName>
</protein>
<dbReference type="PANTHER" id="PTHR32035:SF3">
    <property type="entry name" value="SMALL RIBOSOMAL SUBUNIT PROTEIN MS38"/>
    <property type="match status" value="1"/>
</dbReference>
<dbReference type="PANTHER" id="PTHR32035">
    <property type="entry name" value="AURORA KINASE A-INTERACTING PROTEIN"/>
    <property type="match status" value="1"/>
</dbReference>
<dbReference type="OrthoDB" id="5837974at2759"/>
<name>A0A0B2W3E3_TOXCA</name>
<reference evidence="1 2" key="1">
    <citation type="submission" date="2014-11" db="EMBL/GenBank/DDBJ databases">
        <title>Genetic blueprint of the zoonotic pathogen Toxocara canis.</title>
        <authorList>
            <person name="Zhu X.-Q."/>
            <person name="Korhonen P.K."/>
            <person name="Cai H."/>
            <person name="Young N.D."/>
            <person name="Nejsum P."/>
            <person name="von Samson-Himmelstjerna G."/>
            <person name="Boag P.R."/>
            <person name="Tan P."/>
            <person name="Li Q."/>
            <person name="Min J."/>
            <person name="Yang Y."/>
            <person name="Wang X."/>
            <person name="Fang X."/>
            <person name="Hall R.S."/>
            <person name="Hofmann A."/>
            <person name="Sternberg P.W."/>
            <person name="Jex A.R."/>
            <person name="Gasser R.B."/>
        </authorList>
    </citation>
    <scope>NUCLEOTIDE SEQUENCE [LARGE SCALE GENOMIC DNA]</scope>
    <source>
        <strain evidence="1">PN_DK_2014</strain>
    </source>
</reference>
<dbReference type="AlphaFoldDB" id="A0A0B2W3E3"/>
<evidence type="ECO:0000313" key="2">
    <source>
        <dbReference type="Proteomes" id="UP000031036"/>
    </source>
</evidence>
<gene>
    <name evidence="1" type="ORF">Tcan_16000</name>
</gene>
<comment type="caution">
    <text evidence="1">The sequence shown here is derived from an EMBL/GenBank/DDBJ whole genome shotgun (WGS) entry which is preliminary data.</text>
</comment>
<dbReference type="GO" id="GO:0005739">
    <property type="term" value="C:mitochondrion"/>
    <property type="evidence" value="ECO:0007669"/>
    <property type="project" value="TreeGrafter"/>
</dbReference>
<sequence length="272" mass="31474">MSGLVSRIGSRLSQLSASRGAVCSSLMKQAARKQLQSEECLNPACLNNEVLNPSVRRGPLYLPGSARNPKVYTFPTTNREAIWAPAPFLQELIEKFDPAVDKVPMEAPSASSTATAMYAAPRLLTIRRKKMNKHKRRKRYDRDFFKYAKYHREKKLKAEKAFRARMKELLEELNSFSPEDYVKDIIQRAKREWITELAPSGRKLYPHWSSLMSIEELYGLPKSDYIDKRAGLPGEEDRERIRQLKIEYYRQFRGEDIELAQPDKESASNEKK</sequence>
<evidence type="ECO:0000313" key="1">
    <source>
        <dbReference type="EMBL" id="KHN88132.1"/>
    </source>
</evidence>